<dbReference type="Proteomes" id="UP001152797">
    <property type="component" value="Unassembled WGS sequence"/>
</dbReference>
<feature type="transmembrane region" description="Helical" evidence="5">
    <location>
        <begin position="314"/>
        <end position="335"/>
    </location>
</feature>
<dbReference type="InterPro" id="IPR014710">
    <property type="entry name" value="RmlC-like_jellyroll"/>
</dbReference>
<comment type="subcellular location">
    <subcellularLocation>
        <location evidence="1">Membrane</location>
        <topology evidence="1">Multi-pass membrane protein</topology>
    </subcellularLocation>
</comment>
<reference evidence="7" key="1">
    <citation type="submission" date="2022-10" db="EMBL/GenBank/DDBJ databases">
        <authorList>
            <person name="Chen Y."/>
            <person name="Dougan E. K."/>
            <person name="Chan C."/>
            <person name="Rhodes N."/>
            <person name="Thang M."/>
        </authorList>
    </citation>
    <scope>NUCLEOTIDE SEQUENCE</scope>
</reference>
<keyword evidence="3 5" id="KW-1133">Transmembrane helix</keyword>
<evidence type="ECO:0000256" key="1">
    <source>
        <dbReference type="ARBA" id="ARBA00004141"/>
    </source>
</evidence>
<sequence length="828" mass="91115">MHLSQGSLLREDSTFGLGLGVEKKLVQCNLSPPARSPWFRRSLKSWQQRLGTDHQTGVIYGVVNWIVCVPSLVSYAHIVFPQAVFRPYLPMVVKVYFLSSAVMQVVMTLLSDVEFSIGQIQDVGLIFLAGMVRNLVSWGKEAGLTPEELITTSIWQSAISTCFVGISLIVIGKMKLIQYVQMLPLPVVGGYLGYIGYFCLAAGLGIGSGREVNDPSTLLQLLDPELALKMSLLAVTALVMIFVHFKVKHFLAMPLTLLLLPIVFFVCADAAGLSLEDCRARGLVPYPRGSSGIGEIWQIVNYHEVQWGMLPRQIANLIGLIIIVTFGSSLDVAAIQAELPTRKLDYNKELTAIGWGNLCSSFVCGATGSYIFSQTIFSAKRSVKSRFNGFVVAIGEFLLFGLPVDILKVLPNAYVGGIMCFFGVDIMNDWLFQSRHLMSRSEYTLVWISFGVTMWLTGFQTFGVIEGMAVGTAVASVFFVYQFAKVQDKWQEVSSRSSVVRPPQERRHLNGMYNSILAISLNSYAFFGTSFTSAQSIEVAVQQKSARFVCLDLGRLSGMDCTFADQIRLLVLSLEREGARVFLSSLRSKTAERLLLAHGVVGPSVPERKVFVTLDQALQKCEEIILTEAGKLRKDQSDEEWPLDILLLDYVEGFVSDKASATAAAKAAAQRFERLELKENQVLFRSEDPANAIFVVAKGIVGASSALDFAKQLGNSGALLASPQPTHRPSGDDHEELGFMEESTMEEHDQHGVGAILNDTAFYSRRKCGAEAVAQTDCVVYRLRRSTMDTLEREDPAAAVLLQKVLLRDLSQLMAQFLCPLQAVSGLS</sequence>
<keyword evidence="9" id="KW-1185">Reference proteome</keyword>
<dbReference type="Pfam" id="PF00916">
    <property type="entry name" value="Sulfate_transp"/>
    <property type="match status" value="1"/>
</dbReference>
<dbReference type="PROSITE" id="PS50801">
    <property type="entry name" value="STAS"/>
    <property type="match status" value="1"/>
</dbReference>
<evidence type="ECO:0000256" key="4">
    <source>
        <dbReference type="ARBA" id="ARBA00023136"/>
    </source>
</evidence>
<dbReference type="InterPro" id="IPR036513">
    <property type="entry name" value="STAS_dom_sf"/>
</dbReference>
<feature type="transmembrane region" description="Helical" evidence="5">
    <location>
        <begin position="387"/>
        <end position="407"/>
    </location>
</feature>
<feature type="transmembrane region" description="Helical" evidence="5">
    <location>
        <begin position="58"/>
        <end position="80"/>
    </location>
</feature>
<keyword evidence="4 5" id="KW-0472">Membrane</keyword>
<dbReference type="OrthoDB" id="409725at2759"/>
<dbReference type="EMBL" id="CAMXCT030003112">
    <property type="protein sequence ID" value="CAL4789819.1"/>
    <property type="molecule type" value="Genomic_DNA"/>
</dbReference>
<dbReference type="InterPro" id="IPR002645">
    <property type="entry name" value="STAS_dom"/>
</dbReference>
<feature type="transmembrane region" description="Helical" evidence="5">
    <location>
        <begin position="226"/>
        <end position="245"/>
    </location>
</feature>
<dbReference type="PANTHER" id="PTHR43310:SF2">
    <property type="entry name" value="SLC26A_SULP TRANSPORTER DOMAIN-CONTAINING PROTEIN"/>
    <property type="match status" value="1"/>
</dbReference>
<feature type="transmembrane region" description="Helical" evidence="5">
    <location>
        <begin position="444"/>
        <end position="462"/>
    </location>
</feature>
<dbReference type="SUPFAM" id="SSF52091">
    <property type="entry name" value="SpoIIaa-like"/>
    <property type="match status" value="1"/>
</dbReference>
<feature type="transmembrane region" description="Helical" evidence="5">
    <location>
        <begin position="183"/>
        <end position="206"/>
    </location>
</feature>
<protein>
    <submittedName>
        <fullName evidence="8">STAS domain-containing protein</fullName>
    </submittedName>
</protein>
<dbReference type="InterPro" id="IPR011547">
    <property type="entry name" value="SLC26A/SulP_dom"/>
</dbReference>
<organism evidence="7">
    <name type="scientific">Cladocopium goreaui</name>
    <dbReference type="NCBI Taxonomy" id="2562237"/>
    <lineage>
        <taxon>Eukaryota</taxon>
        <taxon>Sar</taxon>
        <taxon>Alveolata</taxon>
        <taxon>Dinophyceae</taxon>
        <taxon>Suessiales</taxon>
        <taxon>Symbiodiniaceae</taxon>
        <taxon>Cladocopium</taxon>
    </lineage>
</organism>
<dbReference type="Gene3D" id="2.60.120.10">
    <property type="entry name" value="Jelly Rolls"/>
    <property type="match status" value="1"/>
</dbReference>
<feature type="transmembrane region" description="Helical" evidence="5">
    <location>
        <begin position="413"/>
        <end position="432"/>
    </location>
</feature>
<dbReference type="Pfam" id="PF01740">
    <property type="entry name" value="STAS"/>
    <property type="match status" value="1"/>
</dbReference>
<evidence type="ECO:0000256" key="5">
    <source>
        <dbReference type="SAM" id="Phobius"/>
    </source>
</evidence>
<evidence type="ECO:0000256" key="3">
    <source>
        <dbReference type="ARBA" id="ARBA00022989"/>
    </source>
</evidence>
<dbReference type="EMBL" id="CAMXCT010003112">
    <property type="protein sequence ID" value="CAI4002507.1"/>
    <property type="molecule type" value="Genomic_DNA"/>
</dbReference>
<accession>A0A9P1D4N2</accession>
<dbReference type="InterPro" id="IPR052706">
    <property type="entry name" value="Membrane-Transporter-like"/>
</dbReference>
<feature type="domain" description="STAS" evidence="6">
    <location>
        <begin position="514"/>
        <end position="621"/>
    </location>
</feature>
<dbReference type="SUPFAM" id="SSF51206">
    <property type="entry name" value="cAMP-binding domain-like"/>
    <property type="match status" value="1"/>
</dbReference>
<evidence type="ECO:0000313" key="7">
    <source>
        <dbReference type="EMBL" id="CAI4002507.1"/>
    </source>
</evidence>
<proteinExistence type="predicted"/>
<dbReference type="Gene3D" id="3.30.750.24">
    <property type="entry name" value="STAS domain"/>
    <property type="match status" value="1"/>
</dbReference>
<feature type="transmembrane region" description="Helical" evidence="5">
    <location>
        <begin position="154"/>
        <end position="171"/>
    </location>
</feature>
<dbReference type="InterPro" id="IPR018490">
    <property type="entry name" value="cNMP-bd_dom_sf"/>
</dbReference>
<reference evidence="8 9" key="2">
    <citation type="submission" date="2024-05" db="EMBL/GenBank/DDBJ databases">
        <authorList>
            <person name="Chen Y."/>
            <person name="Shah S."/>
            <person name="Dougan E. K."/>
            <person name="Thang M."/>
            <person name="Chan C."/>
        </authorList>
    </citation>
    <scope>NUCLEOTIDE SEQUENCE [LARGE SCALE GENOMIC DNA]</scope>
</reference>
<dbReference type="AlphaFoldDB" id="A0A9P1D4N2"/>
<gene>
    <name evidence="7" type="ORF">C1SCF055_LOCUS28454</name>
</gene>
<evidence type="ECO:0000256" key="2">
    <source>
        <dbReference type="ARBA" id="ARBA00022692"/>
    </source>
</evidence>
<dbReference type="PANTHER" id="PTHR43310">
    <property type="entry name" value="SULFATE TRANSPORTER YBAR-RELATED"/>
    <property type="match status" value="1"/>
</dbReference>
<evidence type="ECO:0000259" key="6">
    <source>
        <dbReference type="PROSITE" id="PS50801"/>
    </source>
</evidence>
<dbReference type="EMBL" id="CAMXCT020003112">
    <property type="protein sequence ID" value="CAL1155882.1"/>
    <property type="molecule type" value="Genomic_DNA"/>
</dbReference>
<name>A0A9P1D4N2_9DINO</name>
<comment type="caution">
    <text evidence="7">The sequence shown here is derived from an EMBL/GenBank/DDBJ whole genome shotgun (WGS) entry which is preliminary data.</text>
</comment>
<evidence type="ECO:0000313" key="9">
    <source>
        <dbReference type="Proteomes" id="UP001152797"/>
    </source>
</evidence>
<keyword evidence="2 5" id="KW-0812">Transmembrane</keyword>
<dbReference type="GO" id="GO:0016020">
    <property type="term" value="C:membrane"/>
    <property type="evidence" value="ECO:0007669"/>
    <property type="project" value="UniProtKB-SubCell"/>
</dbReference>
<evidence type="ECO:0000313" key="8">
    <source>
        <dbReference type="EMBL" id="CAL4789819.1"/>
    </source>
</evidence>